<evidence type="ECO:0000313" key="2">
    <source>
        <dbReference type="EMBL" id="NNM73275.1"/>
    </source>
</evidence>
<keyword evidence="3" id="KW-1185">Reference proteome</keyword>
<proteinExistence type="predicted"/>
<feature type="region of interest" description="Disordered" evidence="1">
    <location>
        <begin position="306"/>
        <end position="334"/>
    </location>
</feature>
<dbReference type="InterPro" id="IPR023346">
    <property type="entry name" value="Lysozyme-like_dom_sf"/>
</dbReference>
<dbReference type="RefSeq" id="WP_171218737.1">
    <property type="nucleotide sequence ID" value="NZ_JABEPP010000003.1"/>
</dbReference>
<dbReference type="AlphaFoldDB" id="A0A849IAJ3"/>
<comment type="caution">
    <text evidence="2">The sequence shown here is derived from an EMBL/GenBank/DDBJ whole genome shotgun (WGS) entry which is preliminary data.</text>
</comment>
<organism evidence="2 3">
    <name type="scientific">Enterovirga aerilata</name>
    <dbReference type="NCBI Taxonomy" id="2730920"/>
    <lineage>
        <taxon>Bacteria</taxon>
        <taxon>Pseudomonadati</taxon>
        <taxon>Pseudomonadota</taxon>
        <taxon>Alphaproteobacteria</taxon>
        <taxon>Hyphomicrobiales</taxon>
        <taxon>Methylobacteriaceae</taxon>
        <taxon>Enterovirga</taxon>
    </lineage>
</organism>
<accession>A0A849IAJ3</accession>
<reference evidence="2 3" key="1">
    <citation type="submission" date="2020-04" db="EMBL/GenBank/DDBJ databases">
        <title>Enterovirga sp. isolate from soil.</title>
        <authorList>
            <person name="Chea S."/>
            <person name="Kim D.-U."/>
        </authorList>
    </citation>
    <scope>NUCLEOTIDE SEQUENCE [LARGE SCALE GENOMIC DNA]</scope>
    <source>
        <strain evidence="2 3">DB1703</strain>
    </source>
</reference>
<evidence type="ECO:0000256" key="1">
    <source>
        <dbReference type="SAM" id="MobiDB-lite"/>
    </source>
</evidence>
<dbReference type="Proteomes" id="UP000564885">
    <property type="component" value="Unassembled WGS sequence"/>
</dbReference>
<dbReference type="EMBL" id="JABEPP010000003">
    <property type="protein sequence ID" value="NNM73275.1"/>
    <property type="molecule type" value="Genomic_DNA"/>
</dbReference>
<name>A0A849IAJ3_9HYPH</name>
<feature type="compositionally biased region" description="Low complexity" evidence="1">
    <location>
        <begin position="317"/>
        <end position="328"/>
    </location>
</feature>
<dbReference type="Gene3D" id="1.10.530.10">
    <property type="match status" value="1"/>
</dbReference>
<protein>
    <submittedName>
        <fullName evidence="2">Lytic transglycosylase domain-containing protein</fullName>
    </submittedName>
</protein>
<gene>
    <name evidence="2" type="ORF">HJG44_12875</name>
</gene>
<dbReference type="SUPFAM" id="SSF53955">
    <property type="entry name" value="Lysozyme-like"/>
    <property type="match status" value="1"/>
</dbReference>
<evidence type="ECO:0000313" key="3">
    <source>
        <dbReference type="Proteomes" id="UP000564885"/>
    </source>
</evidence>
<sequence>MFLFTTPAEPRASAAATPVVDAIRQGAEQTGTSFEYLLSTARRESALDPAARAATSSAAGLFQFVEQTWLGLMKSEGGRLGLSDLSAAITARGDGTYAVPDGSAREAILKLREDPRLASMMAGALTQQNRQALAAATGREPSGGELYMAHLLGARGATDLIRTASRNPERPVAPDMPEAAAANRPIFFDRTGRARSAGELYALLGAAAGPAPVPTPPGAPRTITATGQPAVTRTGEGPPLHGLFRNDVRTGPVSDAVAKLWRVNRGAGEQRAAFGYFPRGDGAEVALAAEPEAAVSTGSLPVAGIPAEVPLPPPRPRAAGPAANARLATTGLPR</sequence>